<proteinExistence type="predicted"/>
<dbReference type="SUPFAM" id="SSF55961">
    <property type="entry name" value="Bet v1-like"/>
    <property type="match status" value="1"/>
</dbReference>
<keyword evidence="2" id="KW-1185">Reference proteome</keyword>
<dbReference type="EMBL" id="SNXZ01000002">
    <property type="protein sequence ID" value="TDQ00874.1"/>
    <property type="molecule type" value="Genomic_DNA"/>
</dbReference>
<reference evidence="1 2" key="1">
    <citation type="submission" date="2019-03" db="EMBL/GenBank/DDBJ databases">
        <title>Genomic Encyclopedia of Type Strains, Phase IV (KMG-IV): sequencing the most valuable type-strain genomes for metagenomic binning, comparative biology and taxonomic classification.</title>
        <authorList>
            <person name="Goeker M."/>
        </authorList>
    </citation>
    <scope>NUCLEOTIDE SEQUENCE [LARGE SCALE GENOMIC DNA]</scope>
    <source>
        <strain evidence="1 2">DSM 45361</strain>
    </source>
</reference>
<comment type="caution">
    <text evidence="1">The sequence shown here is derived from an EMBL/GenBank/DDBJ whole genome shotgun (WGS) entry which is preliminary data.</text>
</comment>
<protein>
    <submittedName>
        <fullName evidence="1">Polyketide cyclase/dehydrase/lipid transport protein</fullName>
    </submittedName>
</protein>
<evidence type="ECO:0000313" key="1">
    <source>
        <dbReference type="EMBL" id="TDQ00874.1"/>
    </source>
</evidence>
<dbReference type="Proteomes" id="UP000295444">
    <property type="component" value="Unassembled WGS sequence"/>
</dbReference>
<sequence>MAYLKVAGRVDVPADRAAKMAKDPELLSHWLDGVVVAGLGDDRTRWAVGETEFDVLRLPTGDKHLIRWRALSGQRHTGVVRFKPRGASTDVVIEVAWDGGHARALRRRLKDALRDFAFEAVRLPELSLQQTS</sequence>
<gene>
    <name evidence="1" type="ORF">EV186_102740</name>
</gene>
<dbReference type="InterPro" id="IPR023393">
    <property type="entry name" value="START-like_dom_sf"/>
</dbReference>
<evidence type="ECO:0000313" key="2">
    <source>
        <dbReference type="Proteomes" id="UP000295444"/>
    </source>
</evidence>
<dbReference type="AlphaFoldDB" id="A0A4R6SGN1"/>
<name>A0A4R6SGN1_LABRH</name>
<organism evidence="1 2">
    <name type="scientific">Labedaea rhizosphaerae</name>
    <dbReference type="NCBI Taxonomy" id="598644"/>
    <lineage>
        <taxon>Bacteria</taxon>
        <taxon>Bacillati</taxon>
        <taxon>Actinomycetota</taxon>
        <taxon>Actinomycetes</taxon>
        <taxon>Pseudonocardiales</taxon>
        <taxon>Pseudonocardiaceae</taxon>
        <taxon>Labedaea</taxon>
    </lineage>
</organism>
<accession>A0A4R6SGN1</accession>
<dbReference type="RefSeq" id="WP_133849527.1">
    <property type="nucleotide sequence ID" value="NZ_SNXZ01000002.1"/>
</dbReference>
<dbReference type="Gene3D" id="3.30.530.20">
    <property type="match status" value="1"/>
</dbReference>